<evidence type="ECO:0000313" key="1">
    <source>
        <dbReference type="EMBL" id="BAC92761.1"/>
    </source>
</evidence>
<dbReference type="EMBL" id="AB094041">
    <property type="protein sequence ID" value="BAC99072.1"/>
    <property type="molecule type" value="Other_RNA"/>
</dbReference>
<sequence length="33" mass="4005">MTGPMRMCWYLQIILLRARKPLCLLLEHNHCFC</sequence>
<dbReference type="AlphaFoldDB" id="Q76K98"/>
<protein>
    <submittedName>
        <fullName evidence="3">Hypothetical frame-3 protein</fullName>
    </submittedName>
</protein>
<reference evidence="3" key="1">
    <citation type="submission" date="2002-10" db="EMBL/GenBank/DDBJ databases">
        <title>Cloning and expression of Seriola quinqueradiata anti-RAF1 RNA gene.</title>
        <authorList>
            <person name="Abe S."/>
            <person name="Chiba S."/>
            <person name="Doi M."/>
        </authorList>
    </citation>
    <scope>NUCLEOTIDE SEQUENCE</scope>
    <source>
        <tissue evidence="3">Heart</tissue>
        <tissue evidence="2">Testis</tissue>
    </source>
</reference>
<evidence type="ECO:0000313" key="2">
    <source>
        <dbReference type="EMBL" id="BAC99060.1"/>
    </source>
</evidence>
<name>Q76K98_SERQU</name>
<dbReference type="EMBL" id="AB094038">
    <property type="protein sequence ID" value="BAC99063.1"/>
    <property type="molecule type" value="Other_RNA"/>
</dbReference>
<proteinExistence type="predicted"/>
<dbReference type="EMBL" id="AB094037">
    <property type="protein sequence ID" value="BAC99060.1"/>
    <property type="molecule type" value="Genomic_DNA"/>
</dbReference>
<gene>
    <name evidence="3" type="primary">ANTI-RAF1</name>
    <name evidence="1" type="synonym">anti-RAF1</name>
</gene>
<accession>Q76K98</accession>
<reference evidence="1" key="2">
    <citation type="submission" date="2002-10" db="EMBL/GenBank/DDBJ databases">
        <title>Origin and evolution of the genomic region for RAF1, MKRN2, PPARG, and SYN2 in human chromosome 3p25.</title>
        <authorList>
            <person name="Abe S."/>
            <person name="Chiba S."/>
            <person name="Mishra N."/>
            <person name="Doi M."/>
            <person name="Minamino Y."/>
            <person name="Gray T.A."/>
        </authorList>
    </citation>
    <scope>NUCLEOTIDE SEQUENCE</scope>
    <source>
        <tissue evidence="1">Heart</tissue>
    </source>
</reference>
<organism evidence="3">
    <name type="scientific">Seriola quinqueradiata</name>
    <name type="common">Five-ray yellowtail</name>
    <dbReference type="NCBI Taxonomy" id="8161"/>
    <lineage>
        <taxon>Eukaryota</taxon>
        <taxon>Metazoa</taxon>
        <taxon>Chordata</taxon>
        <taxon>Craniata</taxon>
        <taxon>Vertebrata</taxon>
        <taxon>Euteleostomi</taxon>
        <taxon>Actinopterygii</taxon>
        <taxon>Neopterygii</taxon>
        <taxon>Teleostei</taxon>
        <taxon>Neoteleostei</taxon>
        <taxon>Acanthomorphata</taxon>
        <taxon>Carangaria</taxon>
        <taxon>Carangiformes</taxon>
        <taxon>Carangidae</taxon>
        <taxon>Seriola</taxon>
    </lineage>
</organism>
<evidence type="ECO:0000313" key="3">
    <source>
        <dbReference type="EMBL" id="BAC99063.1"/>
    </source>
</evidence>
<dbReference type="EMBL" id="AB094039">
    <property type="protein sequence ID" value="BAC99066.1"/>
    <property type="molecule type" value="Other_RNA"/>
</dbReference>
<dbReference type="EMBL" id="AB095075">
    <property type="protein sequence ID" value="BAC92761.1"/>
    <property type="molecule type" value="Other_RNA"/>
</dbReference>
<dbReference type="EMBL" id="AB094040">
    <property type="protein sequence ID" value="BAC99069.1"/>
    <property type="molecule type" value="Other_RNA"/>
</dbReference>